<dbReference type="InterPro" id="IPR029063">
    <property type="entry name" value="SAM-dependent_MTases_sf"/>
</dbReference>
<dbReference type="GO" id="GO:0032259">
    <property type="term" value="P:methylation"/>
    <property type="evidence" value="ECO:0007669"/>
    <property type="project" value="UniProtKB-KW"/>
</dbReference>
<evidence type="ECO:0000313" key="2">
    <source>
        <dbReference type="Proteomes" id="UP001174210"/>
    </source>
</evidence>
<protein>
    <submittedName>
        <fullName evidence="1">Class I SAM-dependent methyltransferase</fullName>
    </submittedName>
</protein>
<keyword evidence="1" id="KW-0808">Transferase</keyword>
<dbReference type="Gene3D" id="3.40.50.150">
    <property type="entry name" value="Vaccinia Virus protein VP39"/>
    <property type="match status" value="1"/>
</dbReference>
<comment type="caution">
    <text evidence="1">The sequence shown here is derived from an EMBL/GenBank/DDBJ whole genome shotgun (WGS) entry which is preliminary data.</text>
</comment>
<dbReference type="GO" id="GO:0008168">
    <property type="term" value="F:methyltransferase activity"/>
    <property type="evidence" value="ECO:0007669"/>
    <property type="project" value="UniProtKB-KW"/>
</dbReference>
<dbReference type="Pfam" id="PF13578">
    <property type="entry name" value="Methyltransf_24"/>
    <property type="match status" value="1"/>
</dbReference>
<dbReference type="SUPFAM" id="SSF53335">
    <property type="entry name" value="S-adenosyl-L-methionine-dependent methyltransferases"/>
    <property type="match status" value="1"/>
</dbReference>
<keyword evidence="1" id="KW-0489">Methyltransferase</keyword>
<dbReference type="EMBL" id="JAROCB010000004">
    <property type="protein sequence ID" value="MDN4598750.1"/>
    <property type="molecule type" value="Genomic_DNA"/>
</dbReference>
<sequence>MTLRNAVRNTLSPVIGRERVDRLVNAESSARASLARWIAPKERPPAAADEAPAGYEIAPSGYPFYPWDETQFPTPSLSRHEFLAGLHAALRPRSYLEIGVDDGRSLTLSTAKTIGVDPAFHITNPLHADLLLARDTSDDFFASGRAKKHLDGVPLDFAFIDGMHLAEFAYRDFLNVERLTSPTSIIVLDDMMPRSVHEAARDRYTDSWAGDVYKVVELLRAERPDLVVIPVNTAPTGVVLVARLDPSSRVLAERYDALLPTLQAADPQQVPEHVLRRTLAVDAKDLLAWDGWETLTGLRTRPRALAERRKLFDALSAAFARTPEQP</sequence>
<dbReference type="RefSeq" id="WP_301220088.1">
    <property type="nucleotide sequence ID" value="NZ_JAROCB010000004.1"/>
</dbReference>
<evidence type="ECO:0000313" key="1">
    <source>
        <dbReference type="EMBL" id="MDN4598750.1"/>
    </source>
</evidence>
<proteinExistence type="predicted"/>
<gene>
    <name evidence="1" type="ORF">P5G59_16475</name>
</gene>
<dbReference type="Proteomes" id="UP001174210">
    <property type="component" value="Unassembled WGS sequence"/>
</dbReference>
<keyword evidence="2" id="KW-1185">Reference proteome</keyword>
<reference evidence="1" key="1">
    <citation type="submission" date="2023-03" db="EMBL/GenBank/DDBJ databases">
        <title>MT1 and MT2 Draft Genomes of Novel Species.</title>
        <authorList>
            <person name="Venkateswaran K."/>
        </authorList>
    </citation>
    <scope>NUCLEOTIDE SEQUENCE</scope>
    <source>
        <strain evidence="1">F6_8S_P_1A</strain>
    </source>
</reference>
<accession>A0ABT8J119</accession>
<organism evidence="1 2">
    <name type="scientific">Leifsonia virtsii</name>
    <dbReference type="NCBI Taxonomy" id="3035915"/>
    <lineage>
        <taxon>Bacteria</taxon>
        <taxon>Bacillati</taxon>
        <taxon>Actinomycetota</taxon>
        <taxon>Actinomycetes</taxon>
        <taxon>Micrococcales</taxon>
        <taxon>Microbacteriaceae</taxon>
        <taxon>Leifsonia</taxon>
    </lineage>
</organism>
<name>A0ABT8J119_9MICO</name>